<evidence type="ECO:0000313" key="1">
    <source>
        <dbReference type="EMBL" id="PKU78749.1"/>
    </source>
</evidence>
<keyword evidence="2" id="KW-1185">Reference proteome</keyword>
<sequence>MPLSIFKRLDIGEVQPTSFTLELVDKSFTYPRGVTEDMLIKVNKFIFPVDFIVLNIEEDKEIHLILGSSFLATRKAMINA</sequence>
<proteinExistence type="predicted"/>
<dbReference type="EMBL" id="KZ502442">
    <property type="protein sequence ID" value="PKU78749.1"/>
    <property type="molecule type" value="Genomic_DNA"/>
</dbReference>
<dbReference type="InterPro" id="IPR021109">
    <property type="entry name" value="Peptidase_aspartic_dom_sf"/>
</dbReference>
<name>A0A2I0WSV8_9ASPA</name>
<dbReference type="Proteomes" id="UP000233837">
    <property type="component" value="Unassembled WGS sequence"/>
</dbReference>
<organism evidence="1 2">
    <name type="scientific">Dendrobium catenatum</name>
    <dbReference type="NCBI Taxonomy" id="906689"/>
    <lineage>
        <taxon>Eukaryota</taxon>
        <taxon>Viridiplantae</taxon>
        <taxon>Streptophyta</taxon>
        <taxon>Embryophyta</taxon>
        <taxon>Tracheophyta</taxon>
        <taxon>Spermatophyta</taxon>
        <taxon>Magnoliopsida</taxon>
        <taxon>Liliopsida</taxon>
        <taxon>Asparagales</taxon>
        <taxon>Orchidaceae</taxon>
        <taxon>Epidendroideae</taxon>
        <taxon>Malaxideae</taxon>
        <taxon>Dendrobiinae</taxon>
        <taxon>Dendrobium</taxon>
    </lineage>
</organism>
<dbReference type="PANTHER" id="PTHR33067:SF31">
    <property type="entry name" value="RNA-DIRECTED DNA POLYMERASE"/>
    <property type="match status" value="1"/>
</dbReference>
<gene>
    <name evidence="1" type="ORF">MA16_Dca000092</name>
</gene>
<reference evidence="1 2" key="1">
    <citation type="journal article" date="2016" name="Sci. Rep.">
        <title>The Dendrobium catenatum Lindl. genome sequence provides insights into polysaccharide synthase, floral development and adaptive evolution.</title>
        <authorList>
            <person name="Zhang G.Q."/>
            <person name="Xu Q."/>
            <person name="Bian C."/>
            <person name="Tsai W.C."/>
            <person name="Yeh C.M."/>
            <person name="Liu K.W."/>
            <person name="Yoshida K."/>
            <person name="Zhang L.S."/>
            <person name="Chang S.B."/>
            <person name="Chen F."/>
            <person name="Shi Y."/>
            <person name="Su Y.Y."/>
            <person name="Zhang Y.Q."/>
            <person name="Chen L.J."/>
            <person name="Yin Y."/>
            <person name="Lin M."/>
            <person name="Huang H."/>
            <person name="Deng H."/>
            <person name="Wang Z.W."/>
            <person name="Zhu S.L."/>
            <person name="Zhao X."/>
            <person name="Deng C."/>
            <person name="Niu S.C."/>
            <person name="Huang J."/>
            <person name="Wang M."/>
            <person name="Liu G.H."/>
            <person name="Yang H.J."/>
            <person name="Xiao X.J."/>
            <person name="Hsiao Y.Y."/>
            <person name="Wu W.L."/>
            <person name="Chen Y.Y."/>
            <person name="Mitsuda N."/>
            <person name="Ohme-Takagi M."/>
            <person name="Luo Y.B."/>
            <person name="Van de Peer Y."/>
            <person name="Liu Z.J."/>
        </authorList>
    </citation>
    <scope>NUCLEOTIDE SEQUENCE [LARGE SCALE GENOMIC DNA]</scope>
    <source>
        <tissue evidence="1">The whole plant</tissue>
    </source>
</reference>
<dbReference type="PANTHER" id="PTHR33067">
    <property type="entry name" value="RNA-DIRECTED DNA POLYMERASE-RELATED"/>
    <property type="match status" value="1"/>
</dbReference>
<dbReference type="Gene3D" id="2.40.70.10">
    <property type="entry name" value="Acid Proteases"/>
    <property type="match status" value="1"/>
</dbReference>
<dbReference type="AlphaFoldDB" id="A0A2I0WSV8"/>
<accession>A0A2I0WSV8</accession>
<evidence type="ECO:0008006" key="3">
    <source>
        <dbReference type="Google" id="ProtNLM"/>
    </source>
</evidence>
<reference evidence="1 2" key="2">
    <citation type="journal article" date="2017" name="Nature">
        <title>The Apostasia genome and the evolution of orchids.</title>
        <authorList>
            <person name="Zhang G.Q."/>
            <person name="Liu K.W."/>
            <person name="Li Z."/>
            <person name="Lohaus R."/>
            <person name="Hsiao Y.Y."/>
            <person name="Niu S.C."/>
            <person name="Wang J.Y."/>
            <person name="Lin Y.C."/>
            <person name="Xu Q."/>
            <person name="Chen L.J."/>
            <person name="Yoshida K."/>
            <person name="Fujiwara S."/>
            <person name="Wang Z.W."/>
            <person name="Zhang Y.Q."/>
            <person name="Mitsuda N."/>
            <person name="Wang M."/>
            <person name="Liu G.H."/>
            <person name="Pecoraro L."/>
            <person name="Huang H.X."/>
            <person name="Xiao X.J."/>
            <person name="Lin M."/>
            <person name="Wu X.Y."/>
            <person name="Wu W.L."/>
            <person name="Chen Y.Y."/>
            <person name="Chang S.B."/>
            <person name="Sakamoto S."/>
            <person name="Ohme-Takagi M."/>
            <person name="Yagi M."/>
            <person name="Zeng S.J."/>
            <person name="Shen C.Y."/>
            <person name="Yeh C.M."/>
            <person name="Luo Y.B."/>
            <person name="Tsai W.C."/>
            <person name="Van de Peer Y."/>
            <person name="Liu Z.J."/>
        </authorList>
    </citation>
    <scope>NUCLEOTIDE SEQUENCE [LARGE SCALE GENOMIC DNA]</scope>
    <source>
        <tissue evidence="1">The whole plant</tissue>
    </source>
</reference>
<protein>
    <recommendedName>
        <fullName evidence="3">Reverse transcriptase domain-containing protein</fullName>
    </recommendedName>
</protein>
<evidence type="ECO:0000313" key="2">
    <source>
        <dbReference type="Proteomes" id="UP000233837"/>
    </source>
</evidence>